<comment type="caution">
    <text evidence="4">The sequence shown here is derived from an EMBL/GenBank/DDBJ whole genome shotgun (WGS) entry which is preliminary data.</text>
</comment>
<reference evidence="4" key="1">
    <citation type="submission" date="2022-10" db="EMBL/GenBank/DDBJ databases">
        <authorList>
            <person name="Yu W.X."/>
        </authorList>
    </citation>
    <scope>NUCLEOTIDE SEQUENCE</scope>
    <source>
        <strain evidence="4">D04</strain>
    </source>
</reference>
<dbReference type="AlphaFoldDB" id="A0AAE3MF17"/>
<sequence>MNCFRKVINQLWDRKNKKIKLLYYANEYIKLIFSLPYSPYALPNKLKKLSKYNIEYLKYRINYYNKVSDNTVLPDNVQKLGHFKYQSEFKTYFFDTYRYKRYFIPNQKFSYLFGDITKIPKYPTVVKSRPISKNNTNSILLNLNTVRHFVFINDNTSYEKKFNKIVWRGNVWDHQPQRVNFFKKHFLNPICDIGHINNAGLNPNWIKNKYTINEQLQYKFILSIEGNDVATNLKWIMSSNSIAVMPTPRYETWFMEGTLIPDYHYIHINDDYSDLNKKLNYYINNPDKAIKIIHNAQAFVKQFQNKEQEKLISLLVLQKYFNKTSEKYAVTDFPSISLKPI</sequence>
<keyword evidence="2" id="KW-1133">Transmembrane helix</keyword>
<feature type="transmembrane region" description="Helical" evidence="2">
    <location>
        <begin position="21"/>
        <end position="42"/>
    </location>
</feature>
<keyword evidence="2" id="KW-0472">Membrane</keyword>
<evidence type="ECO:0000259" key="3">
    <source>
        <dbReference type="SMART" id="SM00672"/>
    </source>
</evidence>
<dbReference type="EMBL" id="JAPDPI010000024">
    <property type="protein sequence ID" value="MCW3806400.1"/>
    <property type="molecule type" value="Genomic_DNA"/>
</dbReference>
<evidence type="ECO:0000313" key="5">
    <source>
        <dbReference type="Proteomes" id="UP001207408"/>
    </source>
</evidence>
<evidence type="ECO:0000256" key="2">
    <source>
        <dbReference type="SAM" id="Phobius"/>
    </source>
</evidence>
<evidence type="ECO:0000313" key="4">
    <source>
        <dbReference type="EMBL" id="MCW3806400.1"/>
    </source>
</evidence>
<proteinExistence type="predicted"/>
<dbReference type="RefSeq" id="WP_301199808.1">
    <property type="nucleotide sequence ID" value="NZ_JAPDPI010000024.1"/>
</dbReference>
<dbReference type="PANTHER" id="PTHR12203:SF35">
    <property type="entry name" value="PROTEIN O-GLUCOSYLTRANSFERASE 1"/>
    <property type="match status" value="1"/>
</dbReference>
<protein>
    <submittedName>
        <fullName evidence="4">Glycosyltransferase family 90 protein</fullName>
    </submittedName>
</protein>
<feature type="domain" description="Glycosyl transferase CAP10" evidence="3">
    <location>
        <begin position="93"/>
        <end position="321"/>
    </location>
</feature>
<keyword evidence="1" id="KW-0808">Transferase</keyword>
<dbReference type="SMART" id="SM00672">
    <property type="entry name" value="CAP10"/>
    <property type="match status" value="1"/>
</dbReference>
<dbReference type="InterPro" id="IPR051091">
    <property type="entry name" value="O-Glucosyltr/Glycosyltrsf_90"/>
</dbReference>
<organism evidence="4 5">
    <name type="scientific">Plebeiibacterium marinum</name>
    <dbReference type="NCBI Taxonomy" id="2992111"/>
    <lineage>
        <taxon>Bacteria</taxon>
        <taxon>Pseudomonadati</taxon>
        <taxon>Bacteroidota</taxon>
        <taxon>Bacteroidia</taxon>
        <taxon>Marinilabiliales</taxon>
        <taxon>Marinilabiliaceae</taxon>
        <taxon>Plebeiibacterium</taxon>
    </lineage>
</organism>
<dbReference type="Proteomes" id="UP001207408">
    <property type="component" value="Unassembled WGS sequence"/>
</dbReference>
<dbReference type="GO" id="GO:0016740">
    <property type="term" value="F:transferase activity"/>
    <property type="evidence" value="ECO:0007669"/>
    <property type="project" value="UniProtKB-KW"/>
</dbReference>
<dbReference type="Pfam" id="PF05686">
    <property type="entry name" value="Glyco_transf_90"/>
    <property type="match status" value="1"/>
</dbReference>
<name>A0AAE3MF17_9BACT</name>
<keyword evidence="2" id="KW-0812">Transmembrane</keyword>
<gene>
    <name evidence="4" type="ORF">OM074_12265</name>
</gene>
<evidence type="ECO:0000256" key="1">
    <source>
        <dbReference type="ARBA" id="ARBA00022679"/>
    </source>
</evidence>
<accession>A0AAE3MF17</accession>
<dbReference type="InterPro" id="IPR006598">
    <property type="entry name" value="CAP10"/>
</dbReference>
<keyword evidence="5" id="KW-1185">Reference proteome</keyword>
<dbReference type="PANTHER" id="PTHR12203">
    <property type="entry name" value="KDEL LYS-ASP-GLU-LEU CONTAINING - RELATED"/>
    <property type="match status" value="1"/>
</dbReference>